<keyword evidence="11" id="KW-1185">Reference proteome</keyword>
<feature type="signal peptide" evidence="8">
    <location>
        <begin position="1"/>
        <end position="25"/>
    </location>
</feature>
<evidence type="ECO:0000256" key="6">
    <source>
        <dbReference type="ARBA" id="ARBA00023237"/>
    </source>
</evidence>
<dbReference type="Pfam" id="PF13715">
    <property type="entry name" value="CarbopepD_reg_2"/>
    <property type="match status" value="1"/>
</dbReference>
<dbReference type="AlphaFoldDB" id="A0A363NPY4"/>
<keyword evidence="2 7" id="KW-0813">Transport</keyword>
<reference evidence="10 11" key="1">
    <citation type="submission" date="2018-04" db="EMBL/GenBank/DDBJ databases">
        <title>Sphingobacterium sp. M46 Genome.</title>
        <authorList>
            <person name="Cheng J."/>
            <person name="Li Y."/>
        </authorList>
    </citation>
    <scope>NUCLEOTIDE SEQUENCE [LARGE SCALE GENOMIC DNA]</scope>
    <source>
        <strain evidence="10 11">M46</strain>
    </source>
</reference>
<feature type="domain" description="TonB-dependent receptor plug" evidence="9">
    <location>
        <begin position="138"/>
        <end position="249"/>
    </location>
</feature>
<evidence type="ECO:0000313" key="11">
    <source>
        <dbReference type="Proteomes" id="UP000250831"/>
    </source>
</evidence>
<dbReference type="EMBL" id="QCXX01000005">
    <property type="protein sequence ID" value="PUV22866.1"/>
    <property type="molecule type" value="Genomic_DNA"/>
</dbReference>
<evidence type="ECO:0000256" key="4">
    <source>
        <dbReference type="ARBA" id="ARBA00022692"/>
    </source>
</evidence>
<sequence>MNYQFFTRTLLKSSIKLLCPLMALAPISLYPHSLTERPILLTTKFAGITGRVLDPDGKPVHGATILVKGSKAGVKTGEDGVFHINLPTDNQVIIVSYIGYKVQEIDMTGKTSITIRLESNTSIDEVVVVGYGTKKRGEVLGAVASVDPKEIQDIPAANIAAALRDRVAGLGVSESSGRPGAAVTLNVRNAFASDQAKLQGVTNEPLYVIDGIISTSDVFENLDASMVENISILKDASAAIYGASGAKGVILVTTKRGQAGKPQLSYNGYIGISDATVKPKMLSAYQHAKLLNETYALNNAQPTSFFSDEDLAYLKTNPYKSWYDELWKSSKMERHNLSISGGSEKVTFFAGGSYQKEDGNYAGMNQQKYSFRSGFNAEIIDGLKADVAFNVNNTKTNSQNSLSDDRDQNFYQTLITTPQWVPIQIDGLPVNFNNINANSNTNPLAIINSGYYQKQNNSNYSINASLNYAPKALKGFNARIQVSHSGTSSSGQEYLPAYDLYDFVRRGNNNLLYTNTVNSTFRMDGNKTKIAPSLGKGSSYQGNLVLQYANTFGDHNMAVMLGAEQSASNSEGLSAYWTNQQLLNLDEYWAFDQSTFTNNGRSIEEAVKRSVFGRFNYDYKKKYLVEVITRLDASSRFAKGNIWGLFPTVATGWVVSEENFFKELNYISYLKVRANYGLVGEDRVNARLWQDRFSVDLVNTGYLYGETPVASLNPTIIANPDISWEKHRTFNFGIESRWFDNELSFGFEYYFRDSYDVFDKGNDENFPMYAGFKAPVVNYQKRKGWGTEFSLGYQNTFSNGLKLSTNMNFGYSGSYTTQMFFNKFQLYDFSYPDWKVEMGTDSRKYNTGNYGLIYVDMLRTQQDVDNFLAKNPNYTIDGKVPQVGWTVYEDTNGDGKITEKDLTTMFENTSPIFSTGVTIGLAYKSFSLNTNFRAVFGGKAFYESQAMTAPTDKVNVPSFWEDHWSLDNPDGRFPRYDDAAMMRKWNSTFWAKDGTTIRINNMVFNWSVPKNFTDKINVRSLKLMLSGNNLWTIVAPFKHRDPYSSSLYNYPTIRTISFGLNFGI</sequence>
<gene>
    <name evidence="10" type="ORF">DCO56_18255</name>
</gene>
<evidence type="ECO:0000256" key="7">
    <source>
        <dbReference type="PROSITE-ProRule" id="PRU01360"/>
    </source>
</evidence>
<dbReference type="SUPFAM" id="SSF49464">
    <property type="entry name" value="Carboxypeptidase regulatory domain-like"/>
    <property type="match status" value="1"/>
</dbReference>
<dbReference type="InterPro" id="IPR036942">
    <property type="entry name" value="Beta-barrel_TonB_sf"/>
</dbReference>
<dbReference type="InterPro" id="IPR023997">
    <property type="entry name" value="TonB-dep_OMP_SusC/RagA_CS"/>
</dbReference>
<dbReference type="GO" id="GO:0009279">
    <property type="term" value="C:cell outer membrane"/>
    <property type="evidence" value="ECO:0007669"/>
    <property type="project" value="UniProtKB-SubCell"/>
</dbReference>
<keyword evidence="6 7" id="KW-0998">Cell outer membrane</keyword>
<dbReference type="NCBIfam" id="TIGR04056">
    <property type="entry name" value="OMP_RagA_SusC"/>
    <property type="match status" value="1"/>
</dbReference>
<dbReference type="Gene3D" id="2.60.40.1120">
    <property type="entry name" value="Carboxypeptidase-like, regulatory domain"/>
    <property type="match status" value="1"/>
</dbReference>
<dbReference type="PROSITE" id="PS00018">
    <property type="entry name" value="EF_HAND_1"/>
    <property type="match status" value="1"/>
</dbReference>
<evidence type="ECO:0000313" key="10">
    <source>
        <dbReference type="EMBL" id="PUV22866.1"/>
    </source>
</evidence>
<accession>A0A363NPY4</accession>
<evidence type="ECO:0000256" key="2">
    <source>
        <dbReference type="ARBA" id="ARBA00022448"/>
    </source>
</evidence>
<protein>
    <submittedName>
        <fullName evidence="10">SusC/RagA family TonB-linked outer membrane protein</fullName>
    </submittedName>
</protein>
<dbReference type="Pfam" id="PF07715">
    <property type="entry name" value="Plug"/>
    <property type="match status" value="1"/>
</dbReference>
<dbReference type="Gene3D" id="2.170.130.10">
    <property type="entry name" value="TonB-dependent receptor, plug domain"/>
    <property type="match status" value="1"/>
</dbReference>
<dbReference type="NCBIfam" id="TIGR04057">
    <property type="entry name" value="SusC_RagA_signa"/>
    <property type="match status" value="1"/>
</dbReference>
<dbReference type="InterPro" id="IPR012910">
    <property type="entry name" value="Plug_dom"/>
</dbReference>
<dbReference type="RefSeq" id="WP_108635201.1">
    <property type="nucleotide sequence ID" value="NZ_QCXX01000005.1"/>
</dbReference>
<dbReference type="Gene3D" id="2.40.170.20">
    <property type="entry name" value="TonB-dependent receptor, beta-barrel domain"/>
    <property type="match status" value="1"/>
</dbReference>
<evidence type="ECO:0000256" key="5">
    <source>
        <dbReference type="ARBA" id="ARBA00023136"/>
    </source>
</evidence>
<keyword evidence="3 7" id="KW-1134">Transmembrane beta strand</keyword>
<evidence type="ECO:0000256" key="1">
    <source>
        <dbReference type="ARBA" id="ARBA00004571"/>
    </source>
</evidence>
<comment type="caution">
    <text evidence="10">The sequence shown here is derived from an EMBL/GenBank/DDBJ whole genome shotgun (WGS) entry which is preliminary data.</text>
</comment>
<dbReference type="InterPro" id="IPR039426">
    <property type="entry name" value="TonB-dep_rcpt-like"/>
</dbReference>
<dbReference type="OrthoDB" id="9768177at2"/>
<dbReference type="PROSITE" id="PS52016">
    <property type="entry name" value="TONB_DEPENDENT_REC_3"/>
    <property type="match status" value="1"/>
</dbReference>
<evidence type="ECO:0000259" key="9">
    <source>
        <dbReference type="Pfam" id="PF07715"/>
    </source>
</evidence>
<dbReference type="SUPFAM" id="SSF56935">
    <property type="entry name" value="Porins"/>
    <property type="match status" value="1"/>
</dbReference>
<proteinExistence type="inferred from homology"/>
<comment type="similarity">
    <text evidence="7">Belongs to the TonB-dependent receptor family.</text>
</comment>
<keyword evidence="4 7" id="KW-0812">Transmembrane</keyword>
<comment type="subcellular location">
    <subcellularLocation>
        <location evidence="1 7">Cell outer membrane</location>
        <topology evidence="1 7">Multi-pass membrane protein</topology>
    </subcellularLocation>
</comment>
<dbReference type="InterPro" id="IPR023996">
    <property type="entry name" value="TonB-dep_OMP_SusC/RagA"/>
</dbReference>
<evidence type="ECO:0000256" key="8">
    <source>
        <dbReference type="SAM" id="SignalP"/>
    </source>
</evidence>
<evidence type="ECO:0000256" key="3">
    <source>
        <dbReference type="ARBA" id="ARBA00022452"/>
    </source>
</evidence>
<dbReference type="InterPro" id="IPR008969">
    <property type="entry name" value="CarboxyPept-like_regulatory"/>
</dbReference>
<dbReference type="InterPro" id="IPR018247">
    <property type="entry name" value="EF_Hand_1_Ca_BS"/>
</dbReference>
<organism evidence="10 11">
    <name type="scientific">Sphingobacterium athyrii</name>
    <dbReference type="NCBI Taxonomy" id="2152717"/>
    <lineage>
        <taxon>Bacteria</taxon>
        <taxon>Pseudomonadati</taxon>
        <taxon>Bacteroidota</taxon>
        <taxon>Sphingobacteriia</taxon>
        <taxon>Sphingobacteriales</taxon>
        <taxon>Sphingobacteriaceae</taxon>
        <taxon>Sphingobacterium</taxon>
    </lineage>
</organism>
<keyword evidence="5 7" id="KW-0472">Membrane</keyword>
<dbReference type="Proteomes" id="UP000250831">
    <property type="component" value="Unassembled WGS sequence"/>
</dbReference>
<keyword evidence="8" id="KW-0732">Signal</keyword>
<feature type="chain" id="PRO_5016991095" evidence="8">
    <location>
        <begin position="26"/>
        <end position="1064"/>
    </location>
</feature>
<dbReference type="InterPro" id="IPR037066">
    <property type="entry name" value="Plug_dom_sf"/>
</dbReference>
<name>A0A363NPY4_9SPHI</name>